<keyword evidence="4 6" id="KW-1133">Transmembrane helix</keyword>
<feature type="transmembrane region" description="Helical" evidence="6">
    <location>
        <begin position="101"/>
        <end position="122"/>
    </location>
</feature>
<organism evidence="7 8">
    <name type="scientific">Leucobacter triazinivorans</name>
    <dbReference type="NCBI Taxonomy" id="1784719"/>
    <lineage>
        <taxon>Bacteria</taxon>
        <taxon>Bacillati</taxon>
        <taxon>Actinomycetota</taxon>
        <taxon>Actinomycetes</taxon>
        <taxon>Micrococcales</taxon>
        <taxon>Microbacteriaceae</taxon>
        <taxon>Leucobacter</taxon>
    </lineage>
</organism>
<evidence type="ECO:0000256" key="1">
    <source>
        <dbReference type="ARBA" id="ARBA00004651"/>
    </source>
</evidence>
<dbReference type="PANTHER" id="PTHR30213">
    <property type="entry name" value="INNER MEMBRANE PROTEIN YHJD"/>
    <property type="match status" value="1"/>
</dbReference>
<feature type="transmembrane region" description="Helical" evidence="6">
    <location>
        <begin position="261"/>
        <end position="287"/>
    </location>
</feature>
<dbReference type="Pfam" id="PF03631">
    <property type="entry name" value="Virul_fac_BrkB"/>
    <property type="match status" value="1"/>
</dbReference>
<sequence>MASEETTGPAGAVQRLIARALQLRLVRAYLRYSEHRGAMLADSITYRALFSLFAAVLLGFSLAALWLAGNPEAMRALTDALSTAVPGITDVVDPTKIDAPAGFTVVGTISLLGLVGAAISAIGSLRTALRVLADELHDDGFFLWVVLRNLLVAAAFGGLLVLAAVLSVAGSFGISAVASWLGLGSIGGVADALTRGFGIVVVFVIDALALALVFRLLSGVAAPARALWSGAILGGIGLTVLQELSGLFVRGATSNPLLATFAALIALLLWVNLSAQVILLASSYIITATAEAKDRVRERYGAETLAQHRRRRAEDVLHAATRELRAAEAAESEERDTARS</sequence>
<evidence type="ECO:0000256" key="5">
    <source>
        <dbReference type="ARBA" id="ARBA00023136"/>
    </source>
</evidence>
<reference evidence="7 8" key="1">
    <citation type="submission" date="2019-02" db="EMBL/GenBank/DDBJ databases">
        <authorList>
            <person name="Sun L."/>
            <person name="Pan D."/>
            <person name="Wu X."/>
        </authorList>
    </citation>
    <scope>NUCLEOTIDE SEQUENCE [LARGE SCALE GENOMIC DNA]</scope>
    <source>
        <strain evidence="7 8">JW-1</strain>
    </source>
</reference>
<evidence type="ECO:0000256" key="3">
    <source>
        <dbReference type="ARBA" id="ARBA00022692"/>
    </source>
</evidence>
<proteinExistence type="predicted"/>
<name>A0A4V0Z1W9_9MICO</name>
<dbReference type="EMBL" id="CP035806">
    <property type="protein sequence ID" value="QBE49869.1"/>
    <property type="molecule type" value="Genomic_DNA"/>
</dbReference>
<evidence type="ECO:0000256" key="6">
    <source>
        <dbReference type="SAM" id="Phobius"/>
    </source>
</evidence>
<keyword evidence="2" id="KW-1003">Cell membrane</keyword>
<feature type="transmembrane region" description="Helical" evidence="6">
    <location>
        <begin position="226"/>
        <end position="249"/>
    </location>
</feature>
<dbReference type="Proteomes" id="UP000289260">
    <property type="component" value="Chromosome"/>
</dbReference>
<dbReference type="AlphaFoldDB" id="A0A4V0Z1W9"/>
<evidence type="ECO:0000256" key="4">
    <source>
        <dbReference type="ARBA" id="ARBA00022989"/>
    </source>
</evidence>
<dbReference type="PANTHER" id="PTHR30213:SF1">
    <property type="entry name" value="INNER MEMBRANE PROTEIN YHJD"/>
    <property type="match status" value="1"/>
</dbReference>
<dbReference type="GO" id="GO:0005886">
    <property type="term" value="C:plasma membrane"/>
    <property type="evidence" value="ECO:0007669"/>
    <property type="project" value="UniProtKB-SubCell"/>
</dbReference>
<feature type="transmembrane region" description="Helical" evidence="6">
    <location>
        <begin position="48"/>
        <end position="68"/>
    </location>
</feature>
<dbReference type="KEGG" id="ltr:EVS81_14390"/>
<evidence type="ECO:0000313" key="7">
    <source>
        <dbReference type="EMBL" id="QBE49869.1"/>
    </source>
</evidence>
<evidence type="ECO:0000256" key="2">
    <source>
        <dbReference type="ARBA" id="ARBA00022475"/>
    </source>
</evidence>
<gene>
    <name evidence="7" type="ORF">EVS81_14390</name>
</gene>
<evidence type="ECO:0000313" key="8">
    <source>
        <dbReference type="Proteomes" id="UP000289260"/>
    </source>
</evidence>
<keyword evidence="5 6" id="KW-0472">Membrane</keyword>
<keyword evidence="8" id="KW-1185">Reference proteome</keyword>
<accession>A0A4V0Z1W9</accession>
<feature type="transmembrane region" description="Helical" evidence="6">
    <location>
        <begin position="142"/>
        <end position="165"/>
    </location>
</feature>
<keyword evidence="3 6" id="KW-0812">Transmembrane</keyword>
<comment type="subcellular location">
    <subcellularLocation>
        <location evidence="1">Cell membrane</location>
        <topology evidence="1">Multi-pass membrane protein</topology>
    </subcellularLocation>
</comment>
<feature type="transmembrane region" description="Helical" evidence="6">
    <location>
        <begin position="196"/>
        <end position="214"/>
    </location>
</feature>
<dbReference type="InterPro" id="IPR017039">
    <property type="entry name" value="Virul_fac_BrkB"/>
</dbReference>
<protein>
    <submittedName>
        <fullName evidence="7">YihY/virulence factor BrkB family protein</fullName>
    </submittedName>
</protein>
<dbReference type="OrthoDB" id="4987926at2"/>
<dbReference type="RefSeq" id="WP_130110982.1">
    <property type="nucleotide sequence ID" value="NZ_CP035806.1"/>
</dbReference>